<dbReference type="Proteomes" id="UP001634394">
    <property type="component" value="Unassembled WGS sequence"/>
</dbReference>
<accession>A0ABD3UTH0</accession>
<evidence type="ECO:0000256" key="1">
    <source>
        <dbReference type="ARBA" id="ARBA00004245"/>
    </source>
</evidence>
<keyword evidence="4" id="KW-0206">Cytoskeleton</keyword>
<dbReference type="Gene3D" id="3.40.850.10">
    <property type="entry name" value="Kinesin motor domain"/>
    <property type="match status" value="1"/>
</dbReference>
<evidence type="ECO:0000313" key="8">
    <source>
        <dbReference type="Proteomes" id="UP001634394"/>
    </source>
</evidence>
<comment type="caution">
    <text evidence="5">Lacks conserved residue(s) required for the propagation of feature annotation.</text>
</comment>
<dbReference type="InterPro" id="IPR001752">
    <property type="entry name" value="Kinesin_motor_dom"/>
</dbReference>
<feature type="domain" description="Kinesin motor" evidence="6">
    <location>
        <begin position="1"/>
        <end position="68"/>
    </location>
</feature>
<keyword evidence="2" id="KW-0547">Nucleotide-binding</keyword>
<dbReference type="AlphaFoldDB" id="A0ABD3UTH0"/>
<keyword evidence="8" id="KW-1185">Reference proteome</keyword>
<name>A0ABD3UTH0_SINWO</name>
<reference evidence="7 8" key="1">
    <citation type="submission" date="2024-11" db="EMBL/GenBank/DDBJ databases">
        <title>Chromosome-level genome assembly of the freshwater bivalve Anodonta woodiana.</title>
        <authorList>
            <person name="Chen X."/>
        </authorList>
    </citation>
    <scope>NUCLEOTIDE SEQUENCE [LARGE SCALE GENOMIC DNA]</scope>
    <source>
        <strain evidence="7">MN2024</strain>
        <tissue evidence="7">Gills</tissue>
    </source>
</reference>
<protein>
    <recommendedName>
        <fullName evidence="6">Kinesin motor domain-containing protein</fullName>
    </recommendedName>
</protein>
<evidence type="ECO:0000256" key="2">
    <source>
        <dbReference type="ARBA" id="ARBA00022741"/>
    </source>
</evidence>
<keyword evidence="3" id="KW-0067">ATP-binding</keyword>
<dbReference type="PROSITE" id="PS50067">
    <property type="entry name" value="KINESIN_MOTOR_2"/>
    <property type="match status" value="1"/>
</dbReference>
<gene>
    <name evidence="7" type="ORF">ACJMK2_016084</name>
</gene>
<dbReference type="SUPFAM" id="SSF52540">
    <property type="entry name" value="P-loop containing nucleoside triphosphate hydrolases"/>
    <property type="match status" value="1"/>
</dbReference>
<evidence type="ECO:0000313" key="7">
    <source>
        <dbReference type="EMBL" id="KAL3852447.1"/>
    </source>
</evidence>
<dbReference type="PANTHER" id="PTHR24115">
    <property type="entry name" value="KINESIN-RELATED"/>
    <property type="match status" value="1"/>
</dbReference>
<dbReference type="PANTHER" id="PTHR24115:SF421">
    <property type="entry name" value="KINESIN-LIKE PROTEIN KIF25"/>
    <property type="match status" value="1"/>
</dbReference>
<proteinExistence type="inferred from homology"/>
<feature type="non-terminal residue" evidence="7">
    <location>
        <position position="68"/>
    </location>
</feature>
<sequence length="68" mass="7510">VSMVEIYNETVVDLLNNDAKVLELRTAGNKVNMPGITEIPIQAVDDIKKIMKMGDKNRTTASTKMNST</sequence>
<organism evidence="7 8">
    <name type="scientific">Sinanodonta woodiana</name>
    <name type="common">Chinese pond mussel</name>
    <name type="synonym">Anodonta woodiana</name>
    <dbReference type="NCBI Taxonomy" id="1069815"/>
    <lineage>
        <taxon>Eukaryota</taxon>
        <taxon>Metazoa</taxon>
        <taxon>Spiralia</taxon>
        <taxon>Lophotrochozoa</taxon>
        <taxon>Mollusca</taxon>
        <taxon>Bivalvia</taxon>
        <taxon>Autobranchia</taxon>
        <taxon>Heteroconchia</taxon>
        <taxon>Palaeoheterodonta</taxon>
        <taxon>Unionida</taxon>
        <taxon>Unionoidea</taxon>
        <taxon>Unionidae</taxon>
        <taxon>Unioninae</taxon>
        <taxon>Sinanodonta</taxon>
    </lineage>
</organism>
<dbReference type="EMBL" id="JBJQND010000015">
    <property type="protein sequence ID" value="KAL3852447.1"/>
    <property type="molecule type" value="Genomic_DNA"/>
</dbReference>
<comment type="subcellular location">
    <subcellularLocation>
        <location evidence="1">Cytoplasm</location>
        <location evidence="1">Cytoskeleton</location>
    </subcellularLocation>
</comment>
<comment type="caution">
    <text evidence="7">The sequence shown here is derived from an EMBL/GenBank/DDBJ whole genome shotgun (WGS) entry which is preliminary data.</text>
</comment>
<evidence type="ECO:0000256" key="3">
    <source>
        <dbReference type="ARBA" id="ARBA00022840"/>
    </source>
</evidence>
<dbReference type="InterPro" id="IPR027417">
    <property type="entry name" value="P-loop_NTPase"/>
</dbReference>
<dbReference type="GO" id="GO:0005856">
    <property type="term" value="C:cytoskeleton"/>
    <property type="evidence" value="ECO:0007669"/>
    <property type="project" value="UniProtKB-SubCell"/>
</dbReference>
<dbReference type="InterPro" id="IPR036961">
    <property type="entry name" value="Kinesin_motor_dom_sf"/>
</dbReference>
<feature type="non-terminal residue" evidence="7">
    <location>
        <position position="1"/>
    </location>
</feature>
<evidence type="ECO:0000256" key="5">
    <source>
        <dbReference type="PROSITE-ProRule" id="PRU00283"/>
    </source>
</evidence>
<dbReference type="InterPro" id="IPR027640">
    <property type="entry name" value="Kinesin-like_fam"/>
</dbReference>
<dbReference type="GO" id="GO:0005524">
    <property type="term" value="F:ATP binding"/>
    <property type="evidence" value="ECO:0007669"/>
    <property type="project" value="UniProtKB-KW"/>
</dbReference>
<evidence type="ECO:0000259" key="6">
    <source>
        <dbReference type="PROSITE" id="PS50067"/>
    </source>
</evidence>
<keyword evidence="4" id="KW-0963">Cytoplasm</keyword>
<evidence type="ECO:0000256" key="4">
    <source>
        <dbReference type="ARBA" id="ARBA00023212"/>
    </source>
</evidence>
<dbReference type="Pfam" id="PF00225">
    <property type="entry name" value="Kinesin"/>
    <property type="match status" value="1"/>
</dbReference>
<comment type="similarity">
    <text evidence="5">Belongs to the TRAFAC class myosin-kinesin ATPase superfamily. Kinesin family.</text>
</comment>